<proteinExistence type="predicted"/>
<dbReference type="OrthoDB" id="4874998at2759"/>
<sequence>MFLGKIGSFSICPRSSWGVEGFNEMSSIDSTWNFSGWLLSMKGYPRHYQPTITIDTNRQHAVLRSLGGAPDEKFIFTPERTWIERIDSSIKMDRTSPTLPSQAMFALHPRMISISHISSATHFGTTSRPPFASLAREHGQIWRVLEVTYPDGCATHTKVQKFYFDEEFMLQREDCVTDVAGGVVVHYCLDPKEVGGIVFPMLTRVLRRDPESDDQCQVR</sequence>
<reference evidence="1 2" key="1">
    <citation type="submission" date="2016-03" db="EMBL/GenBank/DDBJ databases">
        <authorList>
            <person name="Ploux O."/>
        </authorList>
    </citation>
    <scope>NUCLEOTIDE SEQUENCE [LARGE SCALE GENOMIC DNA]</scope>
    <source>
        <strain evidence="1 2">UAMH 11012</strain>
    </source>
</reference>
<protein>
    <submittedName>
        <fullName evidence="1">Uncharacterized protein</fullName>
    </submittedName>
</protein>
<name>A0A1L7WBW2_9HELO</name>
<gene>
    <name evidence="1" type="ORF">PAC_00138</name>
</gene>
<organism evidence="1 2">
    <name type="scientific">Phialocephala subalpina</name>
    <dbReference type="NCBI Taxonomy" id="576137"/>
    <lineage>
        <taxon>Eukaryota</taxon>
        <taxon>Fungi</taxon>
        <taxon>Dikarya</taxon>
        <taxon>Ascomycota</taxon>
        <taxon>Pezizomycotina</taxon>
        <taxon>Leotiomycetes</taxon>
        <taxon>Helotiales</taxon>
        <taxon>Mollisiaceae</taxon>
        <taxon>Phialocephala</taxon>
        <taxon>Phialocephala fortinii species complex</taxon>
    </lineage>
</organism>
<accession>A0A1L7WBW2</accession>
<dbReference type="EMBL" id="FJOG01000001">
    <property type="protein sequence ID" value="CZR50266.1"/>
    <property type="molecule type" value="Genomic_DNA"/>
</dbReference>
<keyword evidence="2" id="KW-1185">Reference proteome</keyword>
<dbReference type="Proteomes" id="UP000184330">
    <property type="component" value="Unassembled WGS sequence"/>
</dbReference>
<dbReference type="AlphaFoldDB" id="A0A1L7WBW2"/>
<evidence type="ECO:0000313" key="1">
    <source>
        <dbReference type="EMBL" id="CZR50266.1"/>
    </source>
</evidence>
<evidence type="ECO:0000313" key="2">
    <source>
        <dbReference type="Proteomes" id="UP000184330"/>
    </source>
</evidence>